<dbReference type="GO" id="GO:0003677">
    <property type="term" value="F:DNA binding"/>
    <property type="evidence" value="ECO:0007669"/>
    <property type="project" value="UniProtKB-KW"/>
</dbReference>
<feature type="compositionally biased region" description="Low complexity" evidence="1">
    <location>
        <begin position="274"/>
        <end position="291"/>
    </location>
</feature>
<keyword evidence="2" id="KW-0472">Membrane</keyword>
<feature type="compositionally biased region" description="Pro residues" evidence="1">
    <location>
        <begin position="252"/>
        <end position="273"/>
    </location>
</feature>
<dbReference type="InterPro" id="IPR051677">
    <property type="entry name" value="AfsR-DnrI-RedD_regulator"/>
</dbReference>
<dbReference type="Pfam" id="PF03704">
    <property type="entry name" value="BTAD"/>
    <property type="match status" value="1"/>
</dbReference>
<name>A0A316EMH5_9ACTN</name>
<evidence type="ECO:0000256" key="2">
    <source>
        <dbReference type="SAM" id="Phobius"/>
    </source>
</evidence>
<dbReference type="InterPro" id="IPR036388">
    <property type="entry name" value="WH-like_DNA-bd_sf"/>
</dbReference>
<keyword evidence="2" id="KW-1133">Transmembrane helix</keyword>
<evidence type="ECO:0000259" key="3">
    <source>
        <dbReference type="PROSITE" id="PS51782"/>
    </source>
</evidence>
<dbReference type="EMBL" id="QGGR01000032">
    <property type="protein sequence ID" value="PWK31673.1"/>
    <property type="molecule type" value="Genomic_DNA"/>
</dbReference>
<dbReference type="InterPro" id="IPR005158">
    <property type="entry name" value="BTAD"/>
</dbReference>
<evidence type="ECO:0000256" key="1">
    <source>
        <dbReference type="SAM" id="MobiDB-lite"/>
    </source>
</evidence>
<dbReference type="SMART" id="SM01043">
    <property type="entry name" value="BTAD"/>
    <property type="match status" value="1"/>
</dbReference>
<dbReference type="Proteomes" id="UP000245697">
    <property type="component" value="Unassembled WGS sequence"/>
</dbReference>
<dbReference type="InterPro" id="IPR011990">
    <property type="entry name" value="TPR-like_helical_dom_sf"/>
</dbReference>
<dbReference type="InterPro" id="IPR018392">
    <property type="entry name" value="LysM"/>
</dbReference>
<dbReference type="PANTHER" id="PTHR35807">
    <property type="entry name" value="TRANSCRIPTIONAL REGULATOR REDD-RELATED"/>
    <property type="match status" value="1"/>
</dbReference>
<feature type="compositionally biased region" description="Low complexity" evidence="1">
    <location>
        <begin position="239"/>
        <end position="251"/>
    </location>
</feature>
<keyword evidence="5" id="KW-1185">Reference proteome</keyword>
<evidence type="ECO:0000313" key="5">
    <source>
        <dbReference type="Proteomes" id="UP000245697"/>
    </source>
</evidence>
<feature type="region of interest" description="Disordered" evidence="1">
    <location>
        <begin position="237"/>
        <end position="304"/>
    </location>
</feature>
<protein>
    <submittedName>
        <fullName evidence="4">DNA-binding SARP family transcriptional activator</fullName>
    </submittedName>
</protein>
<keyword evidence="4" id="KW-0238">DNA-binding</keyword>
<feature type="transmembrane region" description="Helical" evidence="2">
    <location>
        <begin position="130"/>
        <end position="149"/>
    </location>
</feature>
<dbReference type="RefSeq" id="WP_109602075.1">
    <property type="nucleotide sequence ID" value="NZ_BONA01000088.1"/>
</dbReference>
<dbReference type="SUPFAM" id="SSF48452">
    <property type="entry name" value="TPR-like"/>
    <property type="match status" value="1"/>
</dbReference>
<reference evidence="4 5" key="1">
    <citation type="submission" date="2018-05" db="EMBL/GenBank/DDBJ databases">
        <title>Genomic Encyclopedia of Archaeal and Bacterial Type Strains, Phase II (KMG-II): from individual species to whole genera.</title>
        <authorList>
            <person name="Goeker M."/>
        </authorList>
    </citation>
    <scope>NUCLEOTIDE SEQUENCE [LARGE SCALE GENOMIC DNA]</scope>
    <source>
        <strain evidence="4 5">DSM 45184</strain>
    </source>
</reference>
<dbReference type="Gene3D" id="3.10.350.10">
    <property type="entry name" value="LysM domain"/>
    <property type="match status" value="1"/>
</dbReference>
<feature type="region of interest" description="Disordered" evidence="1">
    <location>
        <begin position="547"/>
        <end position="577"/>
    </location>
</feature>
<evidence type="ECO:0000313" key="4">
    <source>
        <dbReference type="EMBL" id="PWK31673.1"/>
    </source>
</evidence>
<dbReference type="OrthoDB" id="8444614at2"/>
<dbReference type="InterPro" id="IPR036779">
    <property type="entry name" value="LysM_dom_sf"/>
</dbReference>
<feature type="transmembrane region" description="Helical" evidence="2">
    <location>
        <begin position="34"/>
        <end position="57"/>
    </location>
</feature>
<comment type="caution">
    <text evidence="4">The sequence shown here is derived from an EMBL/GenBank/DDBJ whole genome shotgun (WGS) entry which is preliminary data.</text>
</comment>
<dbReference type="CDD" id="cd00118">
    <property type="entry name" value="LysM"/>
    <property type="match status" value="1"/>
</dbReference>
<dbReference type="PROSITE" id="PS51782">
    <property type="entry name" value="LYSM"/>
    <property type="match status" value="1"/>
</dbReference>
<organism evidence="4 5">
    <name type="scientific">Actinoplanes xinjiangensis</name>
    <dbReference type="NCBI Taxonomy" id="512350"/>
    <lineage>
        <taxon>Bacteria</taxon>
        <taxon>Bacillati</taxon>
        <taxon>Actinomycetota</taxon>
        <taxon>Actinomycetes</taxon>
        <taxon>Micromonosporales</taxon>
        <taxon>Micromonosporaceae</taxon>
        <taxon>Actinoplanes</taxon>
    </lineage>
</organism>
<gene>
    <name evidence="4" type="ORF">BC793_13222</name>
</gene>
<proteinExistence type="predicted"/>
<feature type="domain" description="LysM" evidence="3">
    <location>
        <begin position="182"/>
        <end position="238"/>
    </location>
</feature>
<feature type="transmembrane region" description="Helical" evidence="2">
    <location>
        <begin position="85"/>
        <end position="118"/>
    </location>
</feature>
<keyword evidence="2" id="KW-0812">Transmembrane</keyword>
<dbReference type="Gene3D" id="1.10.10.10">
    <property type="entry name" value="Winged helix-like DNA-binding domain superfamily/Winged helix DNA-binding domain"/>
    <property type="match status" value="1"/>
</dbReference>
<dbReference type="Gene3D" id="1.25.40.10">
    <property type="entry name" value="Tetratricopeptide repeat domain"/>
    <property type="match status" value="1"/>
</dbReference>
<accession>A0A316EMH5</accession>
<dbReference type="AlphaFoldDB" id="A0A316EMH5"/>
<feature type="compositionally biased region" description="Low complexity" evidence="1">
    <location>
        <begin position="551"/>
        <end position="567"/>
    </location>
</feature>
<sequence>MSKDVRRKTAELTRQPTVWPAPEVPQRRPGRVAAAVRALPGVLALVVVPPLLLTLVFGSPAGLVPSWSQVTAFVAGGQRDNGTQLIVGAVAVLLWLIWSAMMLLLAGSVLTVVAGWRMPRWRLPAPLHRMLFGLAGTAVVAVTTTPAGADMPAPAVTTVAAQPGDSVLPRGTVTVLVGQNRFAYEVERGDSLSRIARRWLGDADRWPEICRLNRHRHQSGGARLTDCDLIQPGWHLRLPADARPPAGARTTPPEPPPPRPPTSDAPTEPPPRAPEAGPTHTPTAMPTAPAPGQSTPAAAPRSDGGIDLPSGSFITWGLAAAISATLLRVWARRRHRPHPDESVVLPAPPLPAPVETIRRHVSRNVTPVPAVPSLPAHPTGIHGPGAEGAVRGFILAALTADHPADVLLDQQTCTDLFGTELTGSPRLQVTRDFPDTLATVDAQLLHRSRILAERNTSDPATLPETEALPPMLVVARAADGTGEHARITLSLAHGLDITAVLLGRWPHGTTHTVTADGHTADGDEHALPSRVAVVERDDALAILAGIDQTHTGEPAATPAPAAEPTGADRPATASTTSVQLRVLGTPRIDDVSRPGRALRAKAAELAVYLACHPHGADSDTLVEHLHGDARQRQAKQQLHTNASNLRHVLARAGGPLPGGYLLKRGTTDRYRLDPATVRVDLWQLRDLLNQARRATTPSRTDLLRQACDLYTAPLADGHDYEWIDEHRHHAHRWGIEAHLLLAETLLPDDPKAAGETLDKAITLDPYNEDLYRTAMRARHALGDRDGIRTLLQALTTVLADIDTEPTAEAVTLARTLDPS</sequence>